<dbReference type="InterPro" id="IPR007484">
    <property type="entry name" value="Peptidase_M28"/>
</dbReference>
<evidence type="ECO:0000256" key="9">
    <source>
        <dbReference type="RuleBase" id="RU361240"/>
    </source>
</evidence>
<evidence type="ECO:0000256" key="2">
    <source>
        <dbReference type="ARBA" id="ARBA00022438"/>
    </source>
</evidence>
<keyword evidence="12" id="KW-1185">Reference proteome</keyword>
<protein>
    <recommendedName>
        <fullName evidence="9">Peptide hydrolase</fullName>
        <ecNumber evidence="9">3.4.-.-</ecNumber>
    </recommendedName>
</protein>
<evidence type="ECO:0000256" key="6">
    <source>
        <dbReference type="ARBA" id="ARBA00022801"/>
    </source>
</evidence>
<dbReference type="Gene3D" id="3.40.630.10">
    <property type="entry name" value="Zn peptidases"/>
    <property type="match status" value="1"/>
</dbReference>
<evidence type="ECO:0000313" key="11">
    <source>
        <dbReference type="EMBL" id="CCE89713.1"/>
    </source>
</evidence>
<keyword evidence="4 9" id="KW-0479">Metal-binding</keyword>
<name>G8ZM69_TORDE</name>
<organism evidence="11 12">
    <name type="scientific">Torulaspora delbrueckii</name>
    <name type="common">Yeast</name>
    <name type="synonym">Candida colliculosa</name>
    <dbReference type="NCBI Taxonomy" id="4950"/>
    <lineage>
        <taxon>Eukaryota</taxon>
        <taxon>Fungi</taxon>
        <taxon>Dikarya</taxon>
        <taxon>Ascomycota</taxon>
        <taxon>Saccharomycotina</taxon>
        <taxon>Saccharomycetes</taxon>
        <taxon>Saccharomycetales</taxon>
        <taxon>Saccharomycetaceae</taxon>
        <taxon>Torulaspora</taxon>
    </lineage>
</organism>
<feature type="signal peptide" evidence="9">
    <location>
        <begin position="1"/>
        <end position="19"/>
    </location>
</feature>
<dbReference type="PANTHER" id="PTHR12147:SF56">
    <property type="entry name" value="AMINOPEPTIDASE YDR415C-RELATED"/>
    <property type="match status" value="1"/>
</dbReference>
<dbReference type="RefSeq" id="XP_003678924.1">
    <property type="nucleotide sequence ID" value="XM_003678876.1"/>
</dbReference>
<comment type="similarity">
    <text evidence="8">Belongs to the peptidase M28 family. M28E subfamily.</text>
</comment>
<dbReference type="MEROPS" id="M28.006"/>
<dbReference type="FunCoup" id="G8ZM69">
    <property type="interactions" value="37"/>
</dbReference>
<keyword evidence="6 9" id="KW-0378">Hydrolase</keyword>
<keyword evidence="7 9" id="KW-0862">Zinc</keyword>
<dbReference type="SUPFAM" id="SSF53187">
    <property type="entry name" value="Zn-dependent exopeptidases"/>
    <property type="match status" value="1"/>
</dbReference>
<evidence type="ECO:0000313" key="12">
    <source>
        <dbReference type="Proteomes" id="UP000005627"/>
    </source>
</evidence>
<dbReference type="FunFam" id="3.40.630.10:FF:000042">
    <property type="entry name" value="Peptide hydrolase"/>
    <property type="match status" value="1"/>
</dbReference>
<evidence type="ECO:0000256" key="5">
    <source>
        <dbReference type="ARBA" id="ARBA00022729"/>
    </source>
</evidence>
<dbReference type="HOGENOM" id="CLU_025866_0_0_1"/>
<dbReference type="GO" id="GO:0006508">
    <property type="term" value="P:proteolysis"/>
    <property type="evidence" value="ECO:0007669"/>
    <property type="project" value="UniProtKB-KW"/>
</dbReference>
<dbReference type="CDD" id="cd03879">
    <property type="entry name" value="M28_AAP"/>
    <property type="match status" value="1"/>
</dbReference>
<dbReference type="InParanoid" id="G8ZM69"/>
<dbReference type="EC" id="3.4.-.-" evidence="9"/>
<dbReference type="OrthoDB" id="2214at2759"/>
<dbReference type="InterPro" id="IPR045175">
    <property type="entry name" value="M28_fam"/>
</dbReference>
<evidence type="ECO:0000256" key="8">
    <source>
        <dbReference type="ARBA" id="ARBA00043962"/>
    </source>
</evidence>
<dbReference type="EMBL" id="HE616742">
    <property type="protein sequence ID" value="CCE89713.1"/>
    <property type="molecule type" value="Genomic_DNA"/>
</dbReference>
<sequence length="375" mass="42630">MRSRLFVFISLVCLCVAIGSNDVRILEIGKGERIEVRESEKGLLKRRGVGFIDVTDHLNWPWSKNVDDEHDLPSYNYPKQTSEVDSFENLSTLIDKDEMYMNLANFCSFFTRYYKSPSGYESALWLSEIIHNITDVIPKGAVEIEHFDHKKWRQFSIIVRIPGHKTPENLVVMGSHLDSLNLIFPSWIATPGADDNGSGTVTNLEALRVYAKHIADGNFPDNTVEFHFYSAEEGGLLGSMDVFSSYKEQEKLVVAMIQQDMTGYVRNKRDEHIGLVTDFTDPALVDFMKVIINSYASIPYRETTCGYACSDHGSAMKNGFPAAFILESEYNKTNQYIHTTMDTLDRLSFDHMAEHAKVTLGAVLELANWEFMRLT</sequence>
<evidence type="ECO:0000256" key="4">
    <source>
        <dbReference type="ARBA" id="ARBA00022723"/>
    </source>
</evidence>
<dbReference type="GO" id="GO:0008235">
    <property type="term" value="F:metalloexopeptidase activity"/>
    <property type="evidence" value="ECO:0007669"/>
    <property type="project" value="InterPro"/>
</dbReference>
<proteinExistence type="inferred from homology"/>
<evidence type="ECO:0000256" key="7">
    <source>
        <dbReference type="ARBA" id="ARBA00022833"/>
    </source>
</evidence>
<dbReference type="eggNOG" id="KOG2195">
    <property type="taxonomic scope" value="Eukaryota"/>
</dbReference>
<evidence type="ECO:0000256" key="1">
    <source>
        <dbReference type="ARBA" id="ARBA00001947"/>
    </source>
</evidence>
<dbReference type="GeneID" id="11502763"/>
<dbReference type="Pfam" id="PF04389">
    <property type="entry name" value="Peptidase_M28"/>
    <property type="match status" value="1"/>
</dbReference>
<dbReference type="PANTHER" id="PTHR12147">
    <property type="entry name" value="METALLOPEPTIDASE M28 FAMILY MEMBER"/>
    <property type="match status" value="1"/>
</dbReference>
<feature type="domain" description="Peptidase M28" evidence="10">
    <location>
        <begin position="157"/>
        <end position="360"/>
    </location>
</feature>
<reference evidence="11 12" key="1">
    <citation type="journal article" date="2011" name="Proc. Natl. Acad. Sci. U.S.A.">
        <title>Evolutionary erosion of yeast sex chromosomes by mating-type switching accidents.</title>
        <authorList>
            <person name="Gordon J.L."/>
            <person name="Armisen D."/>
            <person name="Proux-Wera E."/>
            <person name="Oheigeartaigh S.S."/>
            <person name="Byrne K.P."/>
            <person name="Wolfe K.H."/>
        </authorList>
    </citation>
    <scope>NUCLEOTIDE SEQUENCE [LARGE SCALE GENOMIC DNA]</scope>
    <source>
        <strain evidence="12">ATCC 10662 / CBS 1146 / NBRC 0425 / NCYC 2629 / NRRL Y-866</strain>
    </source>
</reference>
<keyword evidence="5 9" id="KW-0732">Signal</keyword>
<keyword evidence="2" id="KW-0031">Aminopeptidase</keyword>
<evidence type="ECO:0000259" key="10">
    <source>
        <dbReference type="Pfam" id="PF04389"/>
    </source>
</evidence>
<keyword evidence="3 9" id="KW-0645">Protease</keyword>
<feature type="chain" id="PRO_5005133102" description="Peptide hydrolase" evidence="9">
    <location>
        <begin position="20"/>
        <end position="375"/>
    </location>
</feature>
<gene>
    <name evidence="11" type="primary">TDEL0A03810</name>
    <name evidence="11" type="ORF">TDEL_0A03810</name>
</gene>
<dbReference type="GO" id="GO:0004177">
    <property type="term" value="F:aminopeptidase activity"/>
    <property type="evidence" value="ECO:0007669"/>
    <property type="project" value="UniProtKB-KW"/>
</dbReference>
<accession>G8ZM69</accession>
<dbReference type="STRING" id="1076872.G8ZM69"/>
<dbReference type="AlphaFoldDB" id="G8ZM69"/>
<dbReference type="Proteomes" id="UP000005627">
    <property type="component" value="Chromosome 1"/>
</dbReference>
<evidence type="ECO:0000256" key="3">
    <source>
        <dbReference type="ARBA" id="ARBA00022670"/>
    </source>
</evidence>
<comment type="cofactor">
    <cofactor evidence="1">
        <name>Zn(2+)</name>
        <dbReference type="ChEBI" id="CHEBI:29105"/>
    </cofactor>
</comment>
<dbReference type="KEGG" id="tdl:TDEL_0A03810"/>
<dbReference type="GO" id="GO:0046872">
    <property type="term" value="F:metal ion binding"/>
    <property type="evidence" value="ECO:0007669"/>
    <property type="project" value="UniProtKB-KW"/>
</dbReference>